<dbReference type="GO" id="GO:0003677">
    <property type="term" value="F:DNA binding"/>
    <property type="evidence" value="ECO:0007669"/>
    <property type="project" value="InterPro"/>
</dbReference>
<dbReference type="InterPro" id="IPR047650">
    <property type="entry name" value="Transpos_IS110"/>
</dbReference>
<organism evidence="2 3">
    <name type="scientific">Thiorhodococcus mannitoliphagus</name>
    <dbReference type="NCBI Taxonomy" id="329406"/>
    <lineage>
        <taxon>Bacteria</taxon>
        <taxon>Pseudomonadati</taxon>
        <taxon>Pseudomonadota</taxon>
        <taxon>Gammaproteobacteria</taxon>
        <taxon>Chromatiales</taxon>
        <taxon>Chromatiaceae</taxon>
        <taxon>Thiorhodococcus</taxon>
    </lineage>
</organism>
<dbReference type="PANTHER" id="PTHR33055:SF3">
    <property type="entry name" value="PUTATIVE TRANSPOSASE FOR IS117-RELATED"/>
    <property type="match status" value="1"/>
</dbReference>
<dbReference type="RefSeq" id="WP_164657263.1">
    <property type="nucleotide sequence ID" value="NZ_JAAIJR010000384.1"/>
</dbReference>
<dbReference type="AlphaFoldDB" id="A0A6P1E5T5"/>
<dbReference type="GO" id="GO:0006313">
    <property type="term" value="P:DNA transposition"/>
    <property type="evidence" value="ECO:0007669"/>
    <property type="project" value="InterPro"/>
</dbReference>
<sequence length="184" mass="19935">MNTAGIDVAHKTLALAISTAEKLGKVREFANTPSGHAALIKALHGAQVERVCLEATGSYHLDLALALDAAGVPLMVLNPKAAKRFAEALLTRNKTDAVDAGVLAQFAQRMPFEPWQRPAPEALELRACARRLEALVADRTRAKNQLHALLQSTTTPAVVLEDVRLSIRQYADQIEALRDWAAGR</sequence>
<proteinExistence type="predicted"/>
<evidence type="ECO:0000313" key="2">
    <source>
        <dbReference type="EMBL" id="NEX23862.1"/>
    </source>
</evidence>
<reference evidence="2 3" key="2">
    <citation type="submission" date="2020-02" db="EMBL/GenBank/DDBJ databases">
        <title>Genome sequences of Thiorhodococcus mannitoliphagus and Thiorhodococcus minor, purple sulfur photosynthetic bacteria in the gammaproteobacterial family, Chromatiaceae.</title>
        <authorList>
            <person name="Aviles F.A."/>
            <person name="Meyer T.E."/>
            <person name="Kyndt J.A."/>
        </authorList>
    </citation>
    <scope>NUCLEOTIDE SEQUENCE [LARGE SCALE GENOMIC DNA]</scope>
    <source>
        <strain evidence="2 3">DSM 18266</strain>
    </source>
</reference>
<dbReference type="Proteomes" id="UP000471640">
    <property type="component" value="Unassembled WGS sequence"/>
</dbReference>
<dbReference type="InterPro" id="IPR002525">
    <property type="entry name" value="Transp_IS110-like_N"/>
</dbReference>
<dbReference type="GO" id="GO:0004803">
    <property type="term" value="F:transposase activity"/>
    <property type="evidence" value="ECO:0007669"/>
    <property type="project" value="InterPro"/>
</dbReference>
<keyword evidence="3" id="KW-1185">Reference proteome</keyword>
<gene>
    <name evidence="2" type="ORF">G3480_27035</name>
</gene>
<dbReference type="EMBL" id="JAAIJR010000384">
    <property type="protein sequence ID" value="NEX23862.1"/>
    <property type="molecule type" value="Genomic_DNA"/>
</dbReference>
<name>A0A6P1E5T5_9GAMM</name>
<protein>
    <submittedName>
        <fullName evidence="2">IS110 family transposase</fullName>
    </submittedName>
</protein>
<accession>A0A6P1E5T5</accession>
<dbReference type="Pfam" id="PF01548">
    <property type="entry name" value="DEDD_Tnp_IS110"/>
    <property type="match status" value="1"/>
</dbReference>
<feature type="domain" description="Transposase IS110-like N-terminal" evidence="1">
    <location>
        <begin position="4"/>
        <end position="153"/>
    </location>
</feature>
<comment type="caution">
    <text evidence="2">The sequence shown here is derived from an EMBL/GenBank/DDBJ whole genome shotgun (WGS) entry which is preliminary data.</text>
</comment>
<dbReference type="PANTHER" id="PTHR33055">
    <property type="entry name" value="TRANSPOSASE FOR INSERTION SEQUENCE ELEMENT IS1111A"/>
    <property type="match status" value="1"/>
</dbReference>
<feature type="non-terminal residue" evidence="2">
    <location>
        <position position="184"/>
    </location>
</feature>
<evidence type="ECO:0000313" key="3">
    <source>
        <dbReference type="Proteomes" id="UP000471640"/>
    </source>
</evidence>
<evidence type="ECO:0000259" key="1">
    <source>
        <dbReference type="Pfam" id="PF01548"/>
    </source>
</evidence>
<reference evidence="3" key="1">
    <citation type="journal article" date="2020" name="Microbiol. Resour. Announc.">
        <title>Draft Genome Sequences of Thiorhodococcus mannitoliphagus and Thiorhodococcus minor, Purple Sulfur Photosynthetic Bacteria in the Gammaproteobacterial Family Chromatiaceae.</title>
        <authorList>
            <person name="Aviles F.A."/>
            <person name="Meyer T.E."/>
            <person name="Kyndt J.A."/>
        </authorList>
    </citation>
    <scope>NUCLEOTIDE SEQUENCE [LARGE SCALE GENOMIC DNA]</scope>
    <source>
        <strain evidence="3">DSM 18266</strain>
    </source>
</reference>